<evidence type="ECO:0000256" key="1">
    <source>
        <dbReference type="ARBA" id="ARBA00009986"/>
    </source>
</evidence>
<dbReference type="EMBL" id="JABUKG010000018">
    <property type="protein sequence ID" value="MBY6322290.1"/>
    <property type="molecule type" value="Genomic_DNA"/>
</dbReference>
<evidence type="ECO:0000313" key="6">
    <source>
        <dbReference type="Proteomes" id="UP001520140"/>
    </source>
</evidence>
<dbReference type="InterPro" id="IPR016161">
    <property type="entry name" value="Ald_DH/histidinol_DH"/>
</dbReference>
<evidence type="ECO:0000313" key="5">
    <source>
        <dbReference type="EMBL" id="MBY6322290.1"/>
    </source>
</evidence>
<dbReference type="InterPro" id="IPR016160">
    <property type="entry name" value="Ald_DH_CS_CYS"/>
</dbReference>
<dbReference type="Gene3D" id="3.40.309.10">
    <property type="entry name" value="Aldehyde Dehydrogenase, Chain A, domain 2"/>
    <property type="match status" value="1"/>
</dbReference>
<evidence type="ECO:0000256" key="3">
    <source>
        <dbReference type="ARBA" id="ARBA00023027"/>
    </source>
</evidence>
<organism evidence="5 6">
    <name type="scientific">Rhodococcoides kroppenstedtii</name>
    <dbReference type="NCBI Taxonomy" id="293050"/>
    <lineage>
        <taxon>Bacteria</taxon>
        <taxon>Bacillati</taxon>
        <taxon>Actinomycetota</taxon>
        <taxon>Actinomycetes</taxon>
        <taxon>Mycobacteriales</taxon>
        <taxon>Nocardiaceae</taxon>
        <taxon>Rhodococcoides</taxon>
    </lineage>
</organism>
<accession>A0ABS7NWA1</accession>
<dbReference type="InterPro" id="IPR015590">
    <property type="entry name" value="Aldehyde_DH_dom"/>
</dbReference>
<dbReference type="SUPFAM" id="SSF53720">
    <property type="entry name" value="ALDH-like"/>
    <property type="match status" value="1"/>
</dbReference>
<evidence type="ECO:0000256" key="2">
    <source>
        <dbReference type="ARBA" id="ARBA00023002"/>
    </source>
</evidence>
<proteinExistence type="inferred from homology"/>
<evidence type="ECO:0000259" key="4">
    <source>
        <dbReference type="Pfam" id="PF00171"/>
    </source>
</evidence>
<dbReference type="InterPro" id="IPR016163">
    <property type="entry name" value="Ald_DH_C"/>
</dbReference>
<feature type="domain" description="Aldehyde dehydrogenase" evidence="4">
    <location>
        <begin position="22"/>
        <end position="473"/>
    </location>
</feature>
<protein>
    <submittedName>
        <fullName evidence="5">Aldehyde dehydrogenase family protein</fullName>
    </submittedName>
</protein>
<dbReference type="PROSITE" id="PS00070">
    <property type="entry name" value="ALDEHYDE_DEHYDR_CYS"/>
    <property type="match status" value="1"/>
</dbReference>
<dbReference type="Pfam" id="PF00171">
    <property type="entry name" value="Aldedh"/>
    <property type="match status" value="1"/>
</dbReference>
<dbReference type="InterPro" id="IPR016162">
    <property type="entry name" value="Ald_DH_N"/>
</dbReference>
<sequence>MTYDGFDTMPIAGQWRVGRLGETADDVDPWSDDVLVRLPLANADDADAAFRGAADAQPDWAATLPTERAEVFHRAARIMEDRRDEIVDWLIREAGGIRPRAEWEWTAVRAVLLESASYPTRAAGAILPAALIPGKENRVYKRPLGVVTVISPWNFPLQLSARSVAPALALGNAVVLKPASTTPITGGLLLAKILEEAGLPPGVLSVVIGPSRELGDVVVTHPLTRFVSFTGSTPVGEHIATTAPMTRRALELGGNGPLLILDDADLEAAVDAATFGSFFHQGQICMATNRVVVADAVYDEVVDRLTERVRALVTGDPKDPATQIGPIIDDDQLGHVLDLVERAEKDGADVRVRGERSGPAGRVLGPHLLLGTNDFATAAEEVFGPVATVIRARDDDDAVRIANDTEYGLSSAVFSRDVERAVRVGLRIDAGMTHVNDTTVNDEPNTAFGGEKGSGIGRFGGEWAIDEFTTDHWIGVQHTRRDYAI</sequence>
<dbReference type="PANTHER" id="PTHR42986">
    <property type="entry name" value="BENZALDEHYDE DEHYDROGENASE YFMT"/>
    <property type="match status" value="1"/>
</dbReference>
<keyword evidence="3" id="KW-0520">NAD</keyword>
<comment type="similarity">
    <text evidence="1">Belongs to the aldehyde dehydrogenase family.</text>
</comment>
<name>A0ABS7NWA1_9NOCA</name>
<reference evidence="5 6" key="1">
    <citation type="submission" date="2020-06" db="EMBL/GenBank/DDBJ databases">
        <title>Taxonomy, biology and ecology of Rhodococcus bacteria occurring in California pistachio and other woody hosts as revealed by genome sequence analyses.</title>
        <authorList>
            <person name="Gai Y."/>
            <person name="Riely B."/>
        </authorList>
    </citation>
    <scope>NUCLEOTIDE SEQUENCE [LARGE SCALE GENOMIC DNA]</scope>
    <source>
        <strain evidence="5 6">BP-284</strain>
    </source>
</reference>
<keyword evidence="2" id="KW-0560">Oxidoreductase</keyword>
<dbReference type="PANTHER" id="PTHR42986:SF1">
    <property type="entry name" value="BENZALDEHYDE DEHYDROGENASE YFMT"/>
    <property type="match status" value="1"/>
</dbReference>
<comment type="caution">
    <text evidence="5">The sequence shown here is derived from an EMBL/GenBank/DDBJ whole genome shotgun (WGS) entry which is preliminary data.</text>
</comment>
<dbReference type="Proteomes" id="UP001520140">
    <property type="component" value="Unassembled WGS sequence"/>
</dbReference>
<dbReference type="RefSeq" id="WP_068102980.1">
    <property type="nucleotide sequence ID" value="NZ_JABUKE010000018.1"/>
</dbReference>
<gene>
    <name evidence="5" type="ORF">HQ605_15785</name>
</gene>
<dbReference type="Gene3D" id="3.40.605.10">
    <property type="entry name" value="Aldehyde Dehydrogenase, Chain A, domain 1"/>
    <property type="match status" value="1"/>
</dbReference>
<keyword evidence="6" id="KW-1185">Reference proteome</keyword>